<dbReference type="EMBL" id="BQKI01000074">
    <property type="protein sequence ID" value="GJN19377.1"/>
    <property type="molecule type" value="Genomic_DNA"/>
</dbReference>
<keyword evidence="3" id="KW-1185">Reference proteome</keyword>
<organism evidence="2 3">
    <name type="scientific">Eleusine coracana subsp. coracana</name>
    <dbReference type="NCBI Taxonomy" id="191504"/>
    <lineage>
        <taxon>Eukaryota</taxon>
        <taxon>Viridiplantae</taxon>
        <taxon>Streptophyta</taxon>
        <taxon>Embryophyta</taxon>
        <taxon>Tracheophyta</taxon>
        <taxon>Spermatophyta</taxon>
        <taxon>Magnoliopsida</taxon>
        <taxon>Liliopsida</taxon>
        <taxon>Poales</taxon>
        <taxon>Poaceae</taxon>
        <taxon>PACMAD clade</taxon>
        <taxon>Chloridoideae</taxon>
        <taxon>Cynodonteae</taxon>
        <taxon>Eleusininae</taxon>
        <taxon>Eleusine</taxon>
    </lineage>
</organism>
<gene>
    <name evidence="2" type="primary">gb06649</name>
    <name evidence="2" type="ORF">PR202_gb06649</name>
</gene>
<accession>A0AAV5EA63</accession>
<evidence type="ECO:0000313" key="3">
    <source>
        <dbReference type="Proteomes" id="UP001054889"/>
    </source>
</evidence>
<sequence>MAAPQAQRLFLTASTSSPSSLPTRPRRSAAVAPCRAAVRVPTGLRTASADAAGLGLKLEWVDPRVLPTTTSSDHTTNSNKAVEKLRAVAEACADRAEMHDIIGKQRDNWNHLLLHSSNSLALAASAMAALAPAAASSSSAALQASAEVLLATAAVTMAATSKIQPFNYAANMITTCDLSLSENCSETAGSIQGFLFL</sequence>
<reference evidence="2" key="1">
    <citation type="journal article" date="2018" name="DNA Res.">
        <title>Multiple hybrid de novo genome assembly of finger millet, an orphan allotetraploid crop.</title>
        <authorList>
            <person name="Hatakeyama M."/>
            <person name="Aluri S."/>
            <person name="Balachadran M.T."/>
            <person name="Sivarajan S.R."/>
            <person name="Patrignani A."/>
            <person name="Gruter S."/>
            <person name="Poveda L."/>
            <person name="Shimizu-Inatsugi R."/>
            <person name="Baeten J."/>
            <person name="Francoijs K.J."/>
            <person name="Nataraja K.N."/>
            <person name="Reddy Y.A.N."/>
            <person name="Phadnis S."/>
            <person name="Ravikumar R.L."/>
            <person name="Schlapbach R."/>
            <person name="Sreeman S.M."/>
            <person name="Shimizu K.K."/>
        </authorList>
    </citation>
    <scope>NUCLEOTIDE SEQUENCE</scope>
</reference>
<feature type="region of interest" description="Disordered" evidence="1">
    <location>
        <begin position="1"/>
        <end position="28"/>
    </location>
</feature>
<dbReference type="Pfam" id="PF14476">
    <property type="entry name" value="Chloroplast_duf"/>
    <property type="match status" value="1"/>
</dbReference>
<dbReference type="Proteomes" id="UP001054889">
    <property type="component" value="Unassembled WGS sequence"/>
</dbReference>
<dbReference type="InterPro" id="IPR027949">
    <property type="entry name" value="Chloroplast_duf"/>
</dbReference>
<name>A0AAV5EA63_ELECO</name>
<comment type="caution">
    <text evidence="2">The sequence shown here is derived from an EMBL/GenBank/DDBJ whole genome shotgun (WGS) entry which is preliminary data.</text>
</comment>
<evidence type="ECO:0000256" key="1">
    <source>
        <dbReference type="SAM" id="MobiDB-lite"/>
    </source>
</evidence>
<dbReference type="PANTHER" id="PTHR33358">
    <property type="entry name" value="F-BOX PROTEIN WITH A DOMAIN PROTEIN"/>
    <property type="match status" value="1"/>
</dbReference>
<dbReference type="AlphaFoldDB" id="A0AAV5EA63"/>
<feature type="compositionally biased region" description="Low complexity" evidence="1">
    <location>
        <begin position="11"/>
        <end position="28"/>
    </location>
</feature>
<reference evidence="2" key="2">
    <citation type="submission" date="2021-12" db="EMBL/GenBank/DDBJ databases">
        <title>Resequencing data analysis of finger millet.</title>
        <authorList>
            <person name="Hatakeyama M."/>
            <person name="Aluri S."/>
            <person name="Balachadran M.T."/>
            <person name="Sivarajan S.R."/>
            <person name="Poveda L."/>
            <person name="Shimizu-Inatsugi R."/>
            <person name="Schlapbach R."/>
            <person name="Sreeman S.M."/>
            <person name="Shimizu K.K."/>
        </authorList>
    </citation>
    <scope>NUCLEOTIDE SEQUENCE</scope>
</reference>
<evidence type="ECO:0008006" key="4">
    <source>
        <dbReference type="Google" id="ProtNLM"/>
    </source>
</evidence>
<dbReference type="PANTHER" id="PTHR33358:SF12">
    <property type="entry name" value="F-BOX PROTEIN WITH A DOMAIN PROTEIN"/>
    <property type="match status" value="1"/>
</dbReference>
<evidence type="ECO:0000313" key="2">
    <source>
        <dbReference type="EMBL" id="GJN19377.1"/>
    </source>
</evidence>
<proteinExistence type="predicted"/>
<protein>
    <recommendedName>
        <fullName evidence="4">VAN3-binding protein-like auxin canalisation domain-containing protein</fullName>
    </recommendedName>
</protein>